<keyword evidence="1" id="KW-1133">Transmembrane helix</keyword>
<dbReference type="RefSeq" id="WP_230527665.1">
    <property type="nucleotide sequence ID" value="NZ_JAJGAK010000003.1"/>
</dbReference>
<dbReference type="InterPro" id="IPR045584">
    <property type="entry name" value="Pilin-like"/>
</dbReference>
<evidence type="ECO:0000313" key="2">
    <source>
        <dbReference type="EMBL" id="MCC8363865.1"/>
    </source>
</evidence>
<accession>A0ABS8JJS9</accession>
<sequence length="212" mass="22040">MLTRRAQAPAPAHAAGFTLIEMMVAIVLGLLVVGAVLAFIVSLVRANSETVLSTRLNQEMRATMALISNDVRRARGLIDPIAAVGQGGAVANPYSSIDLTTANCMRYSYAESTGGATNYRAVRLDAATGKVVMVRASTAGAAACNSAGTALNTDGIEITALTFTNPGGNARRIDVVLTGRLRNKPAFMRENAGGGVTDKTIRQSVSIRSNGT</sequence>
<gene>
    <name evidence="2" type="ORF">LK996_12365</name>
</gene>
<protein>
    <submittedName>
        <fullName evidence="2">Prepilin-type N-terminal cleavage/methylation domain-containing protein</fullName>
    </submittedName>
</protein>
<organism evidence="2 3">
    <name type="scientific">Noviluteimonas lactosilytica</name>
    <dbReference type="NCBI Taxonomy" id="2888523"/>
    <lineage>
        <taxon>Bacteria</taxon>
        <taxon>Pseudomonadati</taxon>
        <taxon>Pseudomonadota</taxon>
        <taxon>Gammaproteobacteria</taxon>
        <taxon>Lysobacterales</taxon>
        <taxon>Lysobacteraceae</taxon>
        <taxon>Noviluteimonas</taxon>
    </lineage>
</organism>
<evidence type="ECO:0000313" key="3">
    <source>
        <dbReference type="Proteomes" id="UP001165293"/>
    </source>
</evidence>
<dbReference type="NCBIfam" id="TIGR02532">
    <property type="entry name" value="IV_pilin_GFxxxE"/>
    <property type="match status" value="1"/>
</dbReference>
<dbReference type="PROSITE" id="PS00409">
    <property type="entry name" value="PROKAR_NTER_METHYL"/>
    <property type="match status" value="1"/>
</dbReference>
<keyword evidence="1" id="KW-0472">Membrane</keyword>
<dbReference type="EMBL" id="JAJGAK010000003">
    <property type="protein sequence ID" value="MCC8363865.1"/>
    <property type="molecule type" value="Genomic_DNA"/>
</dbReference>
<dbReference type="Proteomes" id="UP001165293">
    <property type="component" value="Unassembled WGS sequence"/>
</dbReference>
<keyword evidence="1" id="KW-0812">Transmembrane</keyword>
<feature type="transmembrane region" description="Helical" evidence="1">
    <location>
        <begin position="20"/>
        <end position="44"/>
    </location>
</feature>
<evidence type="ECO:0000256" key="1">
    <source>
        <dbReference type="SAM" id="Phobius"/>
    </source>
</evidence>
<name>A0ABS8JJS9_9GAMM</name>
<dbReference type="Pfam" id="PF07963">
    <property type="entry name" value="N_methyl"/>
    <property type="match status" value="1"/>
</dbReference>
<proteinExistence type="predicted"/>
<keyword evidence="3" id="KW-1185">Reference proteome</keyword>
<dbReference type="InterPro" id="IPR012902">
    <property type="entry name" value="N_methyl_site"/>
</dbReference>
<comment type="caution">
    <text evidence="2">The sequence shown here is derived from an EMBL/GenBank/DDBJ whole genome shotgun (WGS) entry which is preliminary data.</text>
</comment>
<dbReference type="SUPFAM" id="SSF54523">
    <property type="entry name" value="Pili subunits"/>
    <property type="match status" value="1"/>
</dbReference>
<reference evidence="2" key="1">
    <citation type="submission" date="2021-10" db="EMBL/GenBank/DDBJ databases">
        <authorList>
            <person name="Lyu M."/>
            <person name="Wang X."/>
            <person name="Meng X."/>
            <person name="Xu K."/>
        </authorList>
    </citation>
    <scope>NUCLEOTIDE SEQUENCE</scope>
    <source>
        <strain evidence="2">A6</strain>
    </source>
</reference>